<dbReference type="STRING" id="655355.SAMN05216283_104133"/>
<evidence type="ECO:0000313" key="4">
    <source>
        <dbReference type="Proteomes" id="UP000198964"/>
    </source>
</evidence>
<dbReference type="Gene3D" id="3.30.70.100">
    <property type="match status" value="1"/>
</dbReference>
<evidence type="ECO:0000313" key="3">
    <source>
        <dbReference type="EMBL" id="SFF30242.1"/>
    </source>
</evidence>
<accession>A0A1I2HKN7</accession>
<dbReference type="SUPFAM" id="SSF54909">
    <property type="entry name" value="Dimeric alpha+beta barrel"/>
    <property type="match status" value="1"/>
</dbReference>
<name>A0A1I2HKN7_9BACT</name>
<feature type="signal peptide" evidence="1">
    <location>
        <begin position="1"/>
        <end position="26"/>
    </location>
</feature>
<keyword evidence="1" id="KW-0732">Signal</keyword>
<reference evidence="3 4" key="1">
    <citation type="submission" date="2016-10" db="EMBL/GenBank/DDBJ databases">
        <authorList>
            <person name="de Groot N.N."/>
        </authorList>
    </citation>
    <scope>NUCLEOTIDE SEQUENCE [LARGE SCALE GENOMIC DNA]</scope>
    <source>
        <strain evidence="3 4">CGMCC 1.9156</strain>
    </source>
</reference>
<feature type="domain" description="Stress-response A/B barrel" evidence="2">
    <location>
        <begin position="40"/>
        <end position="135"/>
    </location>
</feature>
<gene>
    <name evidence="3" type="ORF">SAMN05216283_104133</name>
</gene>
<evidence type="ECO:0000259" key="2">
    <source>
        <dbReference type="PROSITE" id="PS51502"/>
    </source>
</evidence>
<proteinExistence type="predicted"/>
<dbReference type="EMBL" id="FONW01000004">
    <property type="protein sequence ID" value="SFF30242.1"/>
    <property type="molecule type" value="Genomic_DNA"/>
</dbReference>
<evidence type="ECO:0000256" key="1">
    <source>
        <dbReference type="SAM" id="SignalP"/>
    </source>
</evidence>
<dbReference type="PROSITE" id="PS51502">
    <property type="entry name" value="S_R_A_B_BARREL"/>
    <property type="match status" value="1"/>
</dbReference>
<feature type="chain" id="PRO_5011790240" evidence="1">
    <location>
        <begin position="27"/>
        <end position="136"/>
    </location>
</feature>
<protein>
    <submittedName>
        <fullName evidence="3">Stress responsive A/B Barrel Domain</fullName>
    </submittedName>
</protein>
<dbReference type="RefSeq" id="WP_093919817.1">
    <property type="nucleotide sequence ID" value="NZ_FONW01000004.1"/>
</dbReference>
<sequence>MKNRRSFLKKTLAGASLLAAPQFARSASAKGMQIALKGSFMHQVYFWLKHPEKPADCKRFEEGLQLLVTIPEIKLYHWGKAVPSNRDVVDDSFSYSYLAVFDSPTDQETYQTHPTHLKFIEEYGDLWEKVVVYDAL</sequence>
<dbReference type="InterPro" id="IPR006311">
    <property type="entry name" value="TAT_signal"/>
</dbReference>
<dbReference type="Proteomes" id="UP000198964">
    <property type="component" value="Unassembled WGS sequence"/>
</dbReference>
<dbReference type="InterPro" id="IPR011008">
    <property type="entry name" value="Dimeric_a/b-barrel"/>
</dbReference>
<organism evidence="3 4">
    <name type="scientific">Sunxiuqinia elliptica</name>
    <dbReference type="NCBI Taxonomy" id="655355"/>
    <lineage>
        <taxon>Bacteria</taxon>
        <taxon>Pseudomonadati</taxon>
        <taxon>Bacteroidota</taxon>
        <taxon>Bacteroidia</taxon>
        <taxon>Marinilabiliales</taxon>
        <taxon>Prolixibacteraceae</taxon>
        <taxon>Sunxiuqinia</taxon>
    </lineage>
</organism>
<dbReference type="AlphaFoldDB" id="A0A1I2HKN7"/>
<dbReference type="InterPro" id="IPR013097">
    <property type="entry name" value="Dabb"/>
</dbReference>
<dbReference type="Pfam" id="PF07876">
    <property type="entry name" value="Dabb"/>
    <property type="match status" value="1"/>
</dbReference>
<dbReference type="PROSITE" id="PS51318">
    <property type="entry name" value="TAT"/>
    <property type="match status" value="1"/>
</dbReference>
<dbReference type="SMART" id="SM00886">
    <property type="entry name" value="Dabb"/>
    <property type="match status" value="1"/>
</dbReference>
<keyword evidence="4" id="KW-1185">Reference proteome</keyword>